<dbReference type="Gene3D" id="3.30.1450.10">
    <property type="match status" value="1"/>
</dbReference>
<dbReference type="HAMAP" id="MF_00925">
    <property type="entry name" value="OM_assembly_BamE"/>
    <property type="match status" value="1"/>
</dbReference>
<comment type="similarity">
    <text evidence="4">Belongs to the BamE family.</text>
</comment>
<dbReference type="GO" id="GO:0009279">
    <property type="term" value="C:cell outer membrane"/>
    <property type="evidence" value="ECO:0007669"/>
    <property type="project" value="UniProtKB-SubCell"/>
</dbReference>
<dbReference type="GO" id="GO:0051205">
    <property type="term" value="P:protein insertion into membrane"/>
    <property type="evidence" value="ECO:0007669"/>
    <property type="project" value="UniProtKB-UniRule"/>
</dbReference>
<evidence type="ECO:0000256" key="2">
    <source>
        <dbReference type="ARBA" id="ARBA00023136"/>
    </source>
</evidence>
<name>A0A4D6XU58_9GAMM</name>
<keyword evidence="1 4" id="KW-0732">Signal</keyword>
<feature type="domain" description="Outer membrane protein assembly factor BamE" evidence="5">
    <location>
        <begin position="46"/>
        <end position="98"/>
    </location>
</feature>
<dbReference type="Pfam" id="PF04355">
    <property type="entry name" value="BamE"/>
    <property type="match status" value="1"/>
</dbReference>
<dbReference type="GO" id="GO:0043165">
    <property type="term" value="P:Gram-negative-bacterium-type cell outer membrane assembly"/>
    <property type="evidence" value="ECO:0007669"/>
    <property type="project" value="UniProtKB-UniRule"/>
</dbReference>
<evidence type="ECO:0000313" key="7">
    <source>
        <dbReference type="Proteomes" id="UP001163441"/>
    </source>
</evidence>
<keyword evidence="2 4" id="KW-0472">Membrane</keyword>
<keyword evidence="3 4" id="KW-0998">Cell outer membrane</keyword>
<dbReference type="InterPro" id="IPR037873">
    <property type="entry name" value="BamE-like"/>
</dbReference>
<evidence type="ECO:0000256" key="4">
    <source>
        <dbReference type="HAMAP-Rule" id="MF_00925"/>
    </source>
</evidence>
<organism evidence="6 7">
    <name type="scientific">Buchnera aphidicola</name>
    <name type="common">Aphis craccivora</name>
    <dbReference type="NCBI Taxonomy" id="466616"/>
    <lineage>
        <taxon>Bacteria</taxon>
        <taxon>Pseudomonadati</taxon>
        <taxon>Pseudomonadota</taxon>
        <taxon>Gammaproteobacteria</taxon>
        <taxon>Enterobacterales</taxon>
        <taxon>Erwiniaceae</taxon>
        <taxon>Buchnera</taxon>
    </lineage>
</organism>
<keyword evidence="4" id="KW-0449">Lipoprotein</keyword>
<dbReference type="PROSITE" id="PS51257">
    <property type="entry name" value="PROKAR_LIPOPROTEIN"/>
    <property type="match status" value="1"/>
</dbReference>
<proteinExistence type="inferred from homology"/>
<evidence type="ECO:0000256" key="1">
    <source>
        <dbReference type="ARBA" id="ARBA00022729"/>
    </source>
</evidence>
<comment type="subcellular location">
    <subcellularLocation>
        <location evidence="4">Cell outer membrane</location>
        <topology evidence="4">Lipid-anchor</topology>
    </subcellularLocation>
</comment>
<dbReference type="EMBL" id="CP113403">
    <property type="protein sequence ID" value="WAI17954.1"/>
    <property type="molecule type" value="Genomic_DNA"/>
</dbReference>
<dbReference type="OrthoDB" id="9808250at2"/>
<gene>
    <name evidence="4 6" type="primary">bamE</name>
    <name evidence="6" type="ORF">OWM53_00955</name>
</gene>
<sequence>MNTHIIKILLITFLLTSCAFLGDKNYSFNNIDEFDFSVNEFQKKYKDMTREQIIYIFGNPIISDSFSDAYHYIFCKQSEKNICQKTMLNIFFKNNKVSYFSIEKLK</sequence>
<dbReference type="AlphaFoldDB" id="A0A4D6XU58"/>
<dbReference type="Proteomes" id="UP001163441">
    <property type="component" value="Chromosome"/>
</dbReference>
<dbReference type="RefSeq" id="WP_158360495.1">
    <property type="nucleotide sequence ID" value="NZ_CP034897.1"/>
</dbReference>
<keyword evidence="4" id="KW-0564">Palmitate</keyword>
<comment type="subunit">
    <text evidence="4">Part of the Bam complex, which is composed of the outer membrane protein BamA, and four lipoproteins BamB, BamC, BamD and BamE.</text>
</comment>
<protein>
    <recommendedName>
        <fullName evidence="4">Outer membrane protein assembly factor BamE</fullName>
    </recommendedName>
</protein>
<comment type="function">
    <text evidence="4">Part of the outer membrane protein assembly complex, which is involved in assembly and insertion of beta-barrel proteins into the outer membrane.</text>
</comment>
<evidence type="ECO:0000259" key="5">
    <source>
        <dbReference type="Pfam" id="PF04355"/>
    </source>
</evidence>
<evidence type="ECO:0000256" key="3">
    <source>
        <dbReference type="ARBA" id="ARBA00023237"/>
    </source>
</evidence>
<reference evidence="6" key="1">
    <citation type="submission" date="2022-11" db="EMBL/GenBank/DDBJ databases">
        <title>The whole genome sequencing of pests is an important tool to study the evolution of the plant-insect interaction and insecticide resistance.</title>
        <authorList>
            <person name="Kananovich Y."/>
        </authorList>
    </citation>
    <scope>NUCLEOTIDE SEQUENCE</scope>
    <source>
        <strain evidence="6">BSU_Aph_2016</strain>
    </source>
</reference>
<dbReference type="InterPro" id="IPR026592">
    <property type="entry name" value="BamE"/>
</dbReference>
<evidence type="ECO:0000313" key="6">
    <source>
        <dbReference type="EMBL" id="WAI17954.1"/>
    </source>
</evidence>
<accession>A0A4D6XU58</accession>
<dbReference type="InterPro" id="IPR007450">
    <property type="entry name" value="BamE_dom"/>
</dbReference>